<feature type="region of interest" description="Disordered" evidence="1">
    <location>
        <begin position="46"/>
        <end position="95"/>
    </location>
</feature>
<accession>A0A8X6TSP4</accession>
<reference evidence="2" key="1">
    <citation type="submission" date="2020-08" db="EMBL/GenBank/DDBJ databases">
        <title>Multicomponent nature underlies the extraordinary mechanical properties of spider dragline silk.</title>
        <authorList>
            <person name="Kono N."/>
            <person name="Nakamura H."/>
            <person name="Mori M."/>
            <person name="Yoshida Y."/>
            <person name="Ohtoshi R."/>
            <person name="Malay A.D."/>
            <person name="Moran D.A.P."/>
            <person name="Tomita M."/>
            <person name="Numata K."/>
            <person name="Arakawa K."/>
        </authorList>
    </citation>
    <scope>NUCLEOTIDE SEQUENCE</scope>
</reference>
<sequence length="95" mass="11016">MRVKNLIILPPSLLPPPIAHNQFLTEYSIWSAEVADLRKALCQRQHRPPNYEPEKGVGEGKCKIGRQGPRSEWELSNLEKREKGPWYTQHKEQAD</sequence>
<proteinExistence type="predicted"/>
<dbReference type="AlphaFoldDB" id="A0A8X6TSP4"/>
<keyword evidence="3" id="KW-1185">Reference proteome</keyword>
<feature type="compositionally biased region" description="Basic and acidic residues" evidence="1">
    <location>
        <begin position="52"/>
        <end position="62"/>
    </location>
</feature>
<evidence type="ECO:0000313" key="3">
    <source>
        <dbReference type="Proteomes" id="UP000887013"/>
    </source>
</evidence>
<feature type="compositionally biased region" description="Basic and acidic residues" evidence="1">
    <location>
        <begin position="69"/>
        <end position="95"/>
    </location>
</feature>
<name>A0A8X6TSP4_NEPPI</name>
<dbReference type="Proteomes" id="UP000887013">
    <property type="component" value="Unassembled WGS sequence"/>
</dbReference>
<comment type="caution">
    <text evidence="2">The sequence shown here is derived from an EMBL/GenBank/DDBJ whole genome shotgun (WGS) entry which is preliminary data.</text>
</comment>
<evidence type="ECO:0000313" key="2">
    <source>
        <dbReference type="EMBL" id="GFT51862.1"/>
    </source>
</evidence>
<evidence type="ECO:0000256" key="1">
    <source>
        <dbReference type="SAM" id="MobiDB-lite"/>
    </source>
</evidence>
<organism evidence="2 3">
    <name type="scientific">Nephila pilipes</name>
    <name type="common">Giant wood spider</name>
    <name type="synonym">Nephila maculata</name>
    <dbReference type="NCBI Taxonomy" id="299642"/>
    <lineage>
        <taxon>Eukaryota</taxon>
        <taxon>Metazoa</taxon>
        <taxon>Ecdysozoa</taxon>
        <taxon>Arthropoda</taxon>
        <taxon>Chelicerata</taxon>
        <taxon>Arachnida</taxon>
        <taxon>Araneae</taxon>
        <taxon>Araneomorphae</taxon>
        <taxon>Entelegynae</taxon>
        <taxon>Araneoidea</taxon>
        <taxon>Nephilidae</taxon>
        <taxon>Nephila</taxon>
    </lineage>
</organism>
<protein>
    <submittedName>
        <fullName evidence="2">Uncharacterized protein</fullName>
    </submittedName>
</protein>
<gene>
    <name evidence="2" type="ORF">NPIL_262851</name>
</gene>
<dbReference type="EMBL" id="BMAW01065761">
    <property type="protein sequence ID" value="GFT51862.1"/>
    <property type="molecule type" value="Genomic_DNA"/>
</dbReference>